<dbReference type="Proteomes" id="UP000778523">
    <property type="component" value="Unassembled WGS sequence"/>
</dbReference>
<name>A0ABX2IL66_9RHOO</name>
<protein>
    <recommendedName>
        <fullName evidence="3">Secreted protein</fullName>
    </recommendedName>
</protein>
<organism evidence="1 2">
    <name type="scientific">Uliginosibacterium aquaticum</name>
    <dbReference type="NCBI Taxonomy" id="2731212"/>
    <lineage>
        <taxon>Bacteria</taxon>
        <taxon>Pseudomonadati</taxon>
        <taxon>Pseudomonadota</taxon>
        <taxon>Betaproteobacteria</taxon>
        <taxon>Rhodocyclales</taxon>
        <taxon>Zoogloeaceae</taxon>
        <taxon>Uliginosibacterium</taxon>
    </lineage>
</organism>
<dbReference type="RefSeq" id="WP_170022163.1">
    <property type="nucleotide sequence ID" value="NZ_JABCSC020000003.1"/>
</dbReference>
<accession>A0ABX2IL66</accession>
<evidence type="ECO:0000313" key="1">
    <source>
        <dbReference type="EMBL" id="NSL55767.1"/>
    </source>
</evidence>
<evidence type="ECO:0008006" key="3">
    <source>
        <dbReference type="Google" id="ProtNLM"/>
    </source>
</evidence>
<keyword evidence="2" id="KW-1185">Reference proteome</keyword>
<reference evidence="1 2" key="1">
    <citation type="submission" date="2020-06" db="EMBL/GenBank/DDBJ databases">
        <title>Draft genome of Uliginosibacterium sp. IMCC34675.</title>
        <authorList>
            <person name="Song J."/>
        </authorList>
    </citation>
    <scope>NUCLEOTIDE SEQUENCE [LARGE SCALE GENOMIC DNA]</scope>
    <source>
        <strain evidence="1 2">IMCC34675</strain>
    </source>
</reference>
<gene>
    <name evidence="1" type="ORF">HJ583_012080</name>
</gene>
<sequence length="62" mass="6821">MLNKTRFVTCAAQSALLILAASLGGFFVRAGTAALCHGWHDRISGFELHFSTPSEGFMEKRY</sequence>
<comment type="caution">
    <text evidence="1">The sequence shown here is derived from an EMBL/GenBank/DDBJ whole genome shotgun (WGS) entry which is preliminary data.</text>
</comment>
<evidence type="ECO:0000313" key="2">
    <source>
        <dbReference type="Proteomes" id="UP000778523"/>
    </source>
</evidence>
<proteinExistence type="predicted"/>
<dbReference type="EMBL" id="JABCSC020000003">
    <property type="protein sequence ID" value="NSL55767.1"/>
    <property type="molecule type" value="Genomic_DNA"/>
</dbReference>